<evidence type="ECO:0000259" key="1">
    <source>
        <dbReference type="Pfam" id="PF08241"/>
    </source>
</evidence>
<keyword evidence="2" id="KW-0808">Transferase</keyword>
<dbReference type="SUPFAM" id="SSF53335">
    <property type="entry name" value="S-adenosyl-L-methionine-dependent methyltransferases"/>
    <property type="match status" value="1"/>
</dbReference>
<dbReference type="InterPro" id="IPR029063">
    <property type="entry name" value="SAM-dependent_MTases_sf"/>
</dbReference>
<dbReference type="EMBL" id="DSUJ01000008">
    <property type="protein sequence ID" value="HFI91252.1"/>
    <property type="molecule type" value="Genomic_DNA"/>
</dbReference>
<keyword evidence="2" id="KW-0489">Methyltransferase</keyword>
<evidence type="ECO:0000313" key="2">
    <source>
        <dbReference type="EMBL" id="HFI91252.1"/>
    </source>
</evidence>
<accession>A0A7V2ZJQ3</accession>
<dbReference type="AlphaFoldDB" id="A0A7V2ZJQ3"/>
<sequence>MQKSFQPTERKLSDNYKYVSDIYNQLMEKVDYKFWAKYLSKIALLYVNKNASVLEVAAGNCCLAENLIKTFPDFLCSDISFSMLKQNKNHSLNKVCFDMKRIPLTKRFDVVICAFDSINYLMRKKDVMNFFLEIKNILTDRGIFLFDAALEKNSFKHQKYASKKGSFNGVTFNRQSIYLQSSRIHKNIFEITYPDGTKFREIHNQKIYPLEFYFEALEKADLYTVECFNAFTFRDCRATDLRAQFVVKRKI</sequence>
<feature type="domain" description="Methyltransferase type 11" evidence="1">
    <location>
        <begin position="54"/>
        <end position="146"/>
    </location>
</feature>
<comment type="caution">
    <text evidence="2">The sequence shown here is derived from an EMBL/GenBank/DDBJ whole genome shotgun (WGS) entry which is preliminary data.</text>
</comment>
<dbReference type="Gene3D" id="2.20.25.110">
    <property type="entry name" value="S-adenosyl-L-methionine-dependent methyltransferases"/>
    <property type="match status" value="1"/>
</dbReference>
<protein>
    <submittedName>
        <fullName evidence="2">Methyltransferase domain-containing protein</fullName>
    </submittedName>
</protein>
<dbReference type="GO" id="GO:0032259">
    <property type="term" value="P:methylation"/>
    <property type="evidence" value="ECO:0007669"/>
    <property type="project" value="UniProtKB-KW"/>
</dbReference>
<gene>
    <name evidence="2" type="ORF">ENS31_06920</name>
</gene>
<dbReference type="Gene3D" id="3.40.50.150">
    <property type="entry name" value="Vaccinia Virus protein VP39"/>
    <property type="match status" value="1"/>
</dbReference>
<dbReference type="Pfam" id="PF08241">
    <property type="entry name" value="Methyltransf_11"/>
    <property type="match status" value="1"/>
</dbReference>
<organism evidence="2">
    <name type="scientific">Ignavibacterium album</name>
    <dbReference type="NCBI Taxonomy" id="591197"/>
    <lineage>
        <taxon>Bacteria</taxon>
        <taxon>Pseudomonadati</taxon>
        <taxon>Ignavibacteriota</taxon>
        <taxon>Ignavibacteria</taxon>
        <taxon>Ignavibacteriales</taxon>
        <taxon>Ignavibacteriaceae</taxon>
        <taxon>Ignavibacterium</taxon>
    </lineage>
</organism>
<dbReference type="GO" id="GO:0008168">
    <property type="term" value="F:methyltransferase activity"/>
    <property type="evidence" value="ECO:0007669"/>
    <property type="project" value="UniProtKB-KW"/>
</dbReference>
<name>A0A7V2ZJQ3_9BACT</name>
<reference evidence="2" key="1">
    <citation type="journal article" date="2020" name="mSystems">
        <title>Genome- and Community-Level Interaction Insights into Carbon Utilization and Element Cycling Functions of Hydrothermarchaeota in Hydrothermal Sediment.</title>
        <authorList>
            <person name="Zhou Z."/>
            <person name="Liu Y."/>
            <person name="Xu W."/>
            <person name="Pan J."/>
            <person name="Luo Z.H."/>
            <person name="Li M."/>
        </authorList>
    </citation>
    <scope>NUCLEOTIDE SEQUENCE [LARGE SCALE GENOMIC DNA]</scope>
    <source>
        <strain evidence="2">SpSt-479</strain>
    </source>
</reference>
<dbReference type="InterPro" id="IPR013216">
    <property type="entry name" value="Methyltransf_11"/>
</dbReference>
<proteinExistence type="predicted"/>